<comment type="caution">
    <text evidence="3">The sequence shown here is derived from an EMBL/GenBank/DDBJ whole genome shotgun (WGS) entry which is preliminary data.</text>
</comment>
<keyword evidence="4" id="KW-1185">Reference proteome</keyword>
<feature type="transmembrane region" description="Helical" evidence="2">
    <location>
        <begin position="196"/>
        <end position="217"/>
    </location>
</feature>
<keyword evidence="2" id="KW-1133">Transmembrane helix</keyword>
<dbReference type="GO" id="GO:0015297">
    <property type="term" value="F:antiporter activity"/>
    <property type="evidence" value="ECO:0007669"/>
    <property type="project" value="InterPro"/>
</dbReference>
<evidence type="ECO:0000256" key="2">
    <source>
        <dbReference type="SAM" id="Phobius"/>
    </source>
</evidence>
<dbReference type="PANTHER" id="PTHR43298">
    <property type="entry name" value="MULTIDRUG RESISTANCE PROTEIN NORM-RELATED"/>
    <property type="match status" value="1"/>
</dbReference>
<evidence type="ECO:0000313" key="3">
    <source>
        <dbReference type="EMBL" id="TXR53062.1"/>
    </source>
</evidence>
<feature type="transmembrane region" description="Helical" evidence="2">
    <location>
        <begin position="91"/>
        <end position="114"/>
    </location>
</feature>
<feature type="transmembrane region" description="Helical" evidence="2">
    <location>
        <begin position="246"/>
        <end position="268"/>
    </location>
</feature>
<accession>A0A5C8Z4W3</accession>
<sequence>MSMAKPKLYFSRTSFLQNASLAWPMTCNSLLMQSVTIIDLLLIAPLGEVSIAAFGIAGAIISFVIGIQAAIANGSQLVLSRAAGAGDQRKVGLAVAAGWICNLSFSSTALLALLTGGSAVVARIAGNDAVADEALAYILVSLILLLFASASSVMVSYFNANKKTRIPMYGFMIEIPTNVLASFVFINGLLGMPKLGLAGAALGSVIAIVIRFVYLAYRLYREKRQGFVSGFSVVNRLAVVEHVKEVVPIVSNFIVLLVGLLLFQVIFAQLPLPSYAAITLVLPWIKIGSMFANTWAQASTIMVSQSLGKKDYLSIPPFVYQSLFVTRVISLFIALGFFFLSVSMPMIYPNLSPQTLSALAIIAPIYILLPLFRTNNMFCGNMIRAMGDSYMIVRINLLTQWVICIPLCALLVYLQAPLFLVFGVILFDEMIKLYSFRMTLERRLNSYADEPTLVPDN</sequence>
<name>A0A5C8Z4W3_9GAMM</name>
<dbReference type="OrthoDB" id="9806302at2"/>
<dbReference type="GO" id="GO:0042910">
    <property type="term" value="F:xenobiotic transmembrane transporter activity"/>
    <property type="evidence" value="ECO:0007669"/>
    <property type="project" value="InterPro"/>
</dbReference>
<dbReference type="Pfam" id="PF01554">
    <property type="entry name" value="MatE"/>
    <property type="match status" value="2"/>
</dbReference>
<keyword evidence="1" id="KW-0813">Transport</keyword>
<feature type="transmembrane region" description="Helical" evidence="2">
    <location>
        <begin position="354"/>
        <end position="372"/>
    </location>
</feature>
<proteinExistence type="predicted"/>
<evidence type="ECO:0000313" key="4">
    <source>
        <dbReference type="Proteomes" id="UP000321764"/>
    </source>
</evidence>
<feature type="transmembrane region" description="Helical" evidence="2">
    <location>
        <begin position="393"/>
        <end position="412"/>
    </location>
</feature>
<dbReference type="EMBL" id="VKAD01000001">
    <property type="protein sequence ID" value="TXR53062.1"/>
    <property type="molecule type" value="Genomic_DNA"/>
</dbReference>
<evidence type="ECO:0000256" key="1">
    <source>
        <dbReference type="ARBA" id="ARBA00022448"/>
    </source>
</evidence>
<dbReference type="AlphaFoldDB" id="A0A5C8Z4W3"/>
<dbReference type="Proteomes" id="UP000321764">
    <property type="component" value="Unassembled WGS sequence"/>
</dbReference>
<feature type="transmembrane region" description="Helical" evidence="2">
    <location>
        <begin position="317"/>
        <end position="342"/>
    </location>
</feature>
<feature type="transmembrane region" description="Helical" evidence="2">
    <location>
        <begin position="21"/>
        <end position="43"/>
    </location>
</feature>
<feature type="transmembrane region" description="Helical" evidence="2">
    <location>
        <begin position="274"/>
        <end position="296"/>
    </location>
</feature>
<protein>
    <submittedName>
        <fullName evidence="3">MATE family efflux transporter</fullName>
    </submittedName>
</protein>
<reference evidence="3 4" key="1">
    <citation type="submission" date="2019-07" db="EMBL/GenBank/DDBJ databases">
        <title>Reinekea sp. strain SSH23 genome sequencing and assembly.</title>
        <authorList>
            <person name="Kim I."/>
        </authorList>
    </citation>
    <scope>NUCLEOTIDE SEQUENCE [LARGE SCALE GENOMIC DNA]</scope>
    <source>
        <strain evidence="3 4">SSH23</strain>
    </source>
</reference>
<dbReference type="PANTHER" id="PTHR43298:SF2">
    <property type="entry name" value="FMN_FAD EXPORTER YEEO-RELATED"/>
    <property type="match status" value="1"/>
</dbReference>
<feature type="transmembrane region" description="Helical" evidence="2">
    <location>
        <begin position="134"/>
        <end position="157"/>
    </location>
</feature>
<organism evidence="3 4">
    <name type="scientific">Reinekea thalattae</name>
    <dbReference type="NCBI Taxonomy" id="2593301"/>
    <lineage>
        <taxon>Bacteria</taxon>
        <taxon>Pseudomonadati</taxon>
        <taxon>Pseudomonadota</taxon>
        <taxon>Gammaproteobacteria</taxon>
        <taxon>Oceanospirillales</taxon>
        <taxon>Saccharospirillaceae</taxon>
        <taxon>Reinekea</taxon>
    </lineage>
</organism>
<gene>
    <name evidence="3" type="ORF">FME95_00325</name>
</gene>
<feature type="transmembrane region" description="Helical" evidence="2">
    <location>
        <begin position="169"/>
        <end position="190"/>
    </location>
</feature>
<feature type="transmembrane region" description="Helical" evidence="2">
    <location>
        <begin position="418"/>
        <end position="436"/>
    </location>
</feature>
<dbReference type="GO" id="GO:0005886">
    <property type="term" value="C:plasma membrane"/>
    <property type="evidence" value="ECO:0007669"/>
    <property type="project" value="TreeGrafter"/>
</dbReference>
<keyword evidence="2" id="KW-0472">Membrane</keyword>
<dbReference type="InterPro" id="IPR050222">
    <property type="entry name" value="MATE_MdtK"/>
</dbReference>
<keyword evidence="2" id="KW-0812">Transmembrane</keyword>
<feature type="transmembrane region" description="Helical" evidence="2">
    <location>
        <begin position="49"/>
        <end position="71"/>
    </location>
</feature>
<dbReference type="InterPro" id="IPR002528">
    <property type="entry name" value="MATE_fam"/>
</dbReference>